<dbReference type="Pfam" id="PF11246">
    <property type="entry name" value="Phage_gp53"/>
    <property type="match status" value="1"/>
</dbReference>
<sequence length="180" mass="20918">MLRYYGLTMFNVPGMGNIAIPDTTKFASIAAKYKNAKYWLKYTIREGERPEQIALRLYGSESLWYLIYLYNGMDDIMNDWPMTEMELREHISKKWPDNEPGETHHYVDELGVVQSPLAISILRGITVESAIALEGLTPISIEDYERGLNEARRNIVLLDPDWVGPVDRELRDEFRRTSTR</sequence>
<dbReference type="EMBL" id="GQ357915">
    <property type="protein sequence ID" value="ACV50029.1"/>
    <property type="molecule type" value="Genomic_DNA"/>
</dbReference>
<name>C9DFX8_BPW14</name>
<reference evidence="2" key="1">
    <citation type="submission" date="2009-07" db="EMBL/GenBank/DDBJ databases">
        <authorList>
            <person name="Kropinski A.M."/>
            <person name="Villegas A."/>
            <person name="Lingohr E.J."/>
        </authorList>
    </citation>
    <scope>NUCLEOTIDE SEQUENCE [LARGE SCALE GENOMIC DNA]</scope>
</reference>
<accession>C9DFX8</accession>
<proteinExistence type="predicted"/>
<evidence type="ECO:0000313" key="1">
    <source>
        <dbReference type="EMBL" id="ACV50029.1"/>
    </source>
</evidence>
<organismHost>
    <name type="scientific">Delftia acidovorans</name>
    <name type="common">Pseudomonas acidovorans</name>
    <name type="synonym">Comamonas acidovorans</name>
    <dbReference type="NCBI Taxonomy" id="80866"/>
</organismHost>
<gene>
    <name evidence="1" type="primary">6</name>
</gene>
<evidence type="ECO:0000313" key="2">
    <source>
        <dbReference type="Proteomes" id="UP000008986"/>
    </source>
</evidence>
<keyword evidence="2" id="KW-1185">Reference proteome</keyword>
<organism evidence="1 2">
    <name type="scientific">Delftia phage PhiW-14</name>
    <name type="common">Deftia acidovorans bacteriophage phiW-14</name>
    <dbReference type="NCBI Taxonomy" id="665032"/>
    <lineage>
        <taxon>Viruses</taxon>
        <taxon>Duplodnaviria</taxon>
        <taxon>Heunggongvirae</taxon>
        <taxon>Uroviricota</taxon>
        <taxon>Caudoviricetes</taxon>
        <taxon>Ionavirus</taxon>
        <taxon>Ionavirus W14</taxon>
    </lineage>
</organism>
<dbReference type="OrthoDB" id="8952at10239"/>
<dbReference type="InterPro" id="IPR022607">
    <property type="entry name" value="Phage_T4_Gp53_baseplate_wedge"/>
</dbReference>
<dbReference type="RefSeq" id="YP_003358861.1">
    <property type="nucleotide sequence ID" value="NC_013697.1"/>
</dbReference>
<protein>
    <submittedName>
        <fullName evidence="1">Baseplate wedge component gp53</fullName>
    </submittedName>
</protein>
<dbReference type="GeneID" id="8683953"/>
<dbReference type="Proteomes" id="UP000008986">
    <property type="component" value="Segment"/>
</dbReference>
<dbReference type="KEGG" id="vg:8683953"/>